<dbReference type="NCBIfam" id="TIGR00094">
    <property type="entry name" value="tRNA_TruD_broad"/>
    <property type="match status" value="1"/>
</dbReference>
<dbReference type="GO" id="GO:0005634">
    <property type="term" value="C:nucleus"/>
    <property type="evidence" value="ECO:0007669"/>
    <property type="project" value="TreeGrafter"/>
</dbReference>
<dbReference type="CDD" id="cd02576">
    <property type="entry name" value="PseudoU_synth_ScPUS7"/>
    <property type="match status" value="1"/>
</dbReference>
<dbReference type="PANTHER" id="PTHR13326">
    <property type="entry name" value="TRNA PSEUDOURIDINE SYNTHASE D"/>
    <property type="match status" value="1"/>
</dbReference>
<dbReference type="GO" id="GO:0009982">
    <property type="term" value="F:pseudouridine synthase activity"/>
    <property type="evidence" value="ECO:0007669"/>
    <property type="project" value="InterPro"/>
</dbReference>
<dbReference type="Gene3D" id="3.30.2350.20">
    <property type="entry name" value="TruD, catalytic domain"/>
    <property type="match status" value="2"/>
</dbReference>
<feature type="transmembrane region" description="Helical" evidence="6">
    <location>
        <begin position="1108"/>
        <end position="1138"/>
    </location>
</feature>
<keyword evidence="6" id="KW-0472">Membrane</keyword>
<evidence type="ECO:0000256" key="6">
    <source>
        <dbReference type="SAM" id="Phobius"/>
    </source>
</evidence>
<feature type="compositionally biased region" description="Basic and acidic residues" evidence="5">
    <location>
        <begin position="49"/>
        <end position="60"/>
    </location>
</feature>
<comment type="similarity">
    <text evidence="1">Belongs to the pseudouridine synthase TruD family.</text>
</comment>
<dbReference type="Pfam" id="PF01142">
    <property type="entry name" value="TruD"/>
    <property type="match status" value="1"/>
</dbReference>
<dbReference type="InterPro" id="IPR042214">
    <property type="entry name" value="TruD_catalytic"/>
</dbReference>
<feature type="compositionally biased region" description="Low complexity" evidence="5">
    <location>
        <begin position="200"/>
        <end position="213"/>
    </location>
</feature>
<sequence>MTPVTWQHCNRRLQAGRGSMMESEVEEKGLADSSLVSKNNDNNDDNDDGERQDGDVKNNDDNDDGERQEDGDVEGEEAKMNLDEEGEEDHSVDVDAKQQQQKQQQQQAQEKNIGITQHAGNHSGFFGIIKQRYSDFLVNEVNSAGEMVSITEQIIPHEPEEPTVEPVDAELPPEITPEIIQELNRLIGIKEPRRLPYPTQQQQQQDKQQQQQQDGEKQEEQLDKNTKEEQVDKNTKEGEQQKEENTQKEQLDKNAKEEGEQEKEENMEVEQQQQKEENTEQEEQLDKNDGEQKKEENTKEEQKEQLDKNAEEEEQLELSEKNKEEQKEQDDENGVHTSSSTKQNDEQMNTDEHSEEHDTHTTKGVNKVKEVRINVEHTDKEGRTAIHRAVKARWKAVDSIYDNHKHIIITKVKGSGRNQRRGRSNWPKSQMYTTFVLYKENMDTMDAVSQLAYMTRVRPNNFGYAGTKDKRAKTSQLVSVSRVAPHKLMSSVRYNRMLHLGNFRFRPTPQKLGQLRGNHFKIVLRDVRATDEKIHTAIESLRTTGFINYYGAQRFGTTSIATHTIGRELLKSNWQQAINLILAPRKSDFLELNRCRKIWKNSGDAVAALDSLPSGWESSAEAQLLTGLAQLQRNDLVGALNRIPRNRRLLYLHAYQSYLWNVVASRRIDKYGLKVLPGDIVKNKGNGNDTSPNVDEDLQVMMPLDNEGDGSSSGGGGGSTGGGSGGGSGGQSEKVGTHWWTADVTKAVEEKKEAYRFMMAAQATNASDADDRKQAYRAAKQRAKRVVRECKYMAETEKMKMEESTFQFVSAATEKPEAGSDDEEEEEEEDADMDVDMKDGHNTTAGVGSGSGGGSDGSLTKHFHFVDEEEVDTFSIYDVLMPLPGYNVEYPNNEIKQWYQELLEADGLSFVALKHNIKQYAVAGGYRRLMIQPSNVDGTTCFYNDPNRPLVQSDLDKLQGIGVDENRLQDGEYKAAIVEMTLPSSCYATMALRELLKMDTSSQFQATLSSPIRSTTTTTSNRDNNNSGSSGSGGGGGRGGYGGSNRRGGGGGGGGNYGRGRWRSGGGGGGGGGGYRGGWRGGYGDRDSRGGGGGGGGWHHRGLENWELLLIALLLTLLLLAVIIGSGYYAVITTLSIIKRHRKTQPKGEPTPTLSFGQQHNTTQTNKETDGKRVMVNDMVGERVMVNDMAGERVMVNDMAGERYMMNTEMMMNEKMAGKRVMVNDMVGKRVMVNDMVGERVMVNDMVGERYMMNTEMMMNEKMAGKRVMVNAEMAGKRVTVNDMVGERTQRDHKPKKQQQQHQQQQQQQQTKNKDKRRNGRQTQREVKNR</sequence>
<dbReference type="Proteomes" id="UP001292094">
    <property type="component" value="Unassembled WGS sequence"/>
</dbReference>
<evidence type="ECO:0000256" key="1">
    <source>
        <dbReference type="ARBA" id="ARBA00007953"/>
    </source>
</evidence>
<evidence type="ECO:0000259" key="7">
    <source>
        <dbReference type="PROSITE" id="PS50984"/>
    </source>
</evidence>
<keyword evidence="6" id="KW-0812">Transmembrane</keyword>
<feature type="compositionally biased region" description="Basic and acidic residues" evidence="5">
    <location>
        <begin position="214"/>
        <end position="258"/>
    </location>
</feature>
<feature type="region of interest" description="Disordered" evidence="5">
    <location>
        <begin position="702"/>
        <end position="738"/>
    </location>
</feature>
<evidence type="ECO:0000256" key="4">
    <source>
        <dbReference type="ARBA" id="ARBA00036943"/>
    </source>
</evidence>
<keyword evidence="3" id="KW-0413">Isomerase</keyword>
<feature type="compositionally biased region" description="Low complexity" evidence="5">
    <location>
        <begin position="1020"/>
        <end position="1029"/>
    </location>
</feature>
<evidence type="ECO:0000313" key="9">
    <source>
        <dbReference type="Proteomes" id="UP001292094"/>
    </source>
</evidence>
<feature type="region of interest" description="Disordered" evidence="5">
    <location>
        <begin position="1279"/>
        <end position="1330"/>
    </location>
</feature>
<feature type="compositionally biased region" description="Acidic residues" evidence="5">
    <location>
        <begin position="259"/>
        <end position="268"/>
    </location>
</feature>
<keyword evidence="2" id="KW-0819">tRNA processing</keyword>
<name>A0AAE1P9Y2_9EUCA</name>
<keyword evidence="9" id="KW-1185">Reference proteome</keyword>
<evidence type="ECO:0000256" key="2">
    <source>
        <dbReference type="ARBA" id="ARBA00022694"/>
    </source>
</evidence>
<organism evidence="8 9">
    <name type="scientific">Petrolisthes manimaculis</name>
    <dbReference type="NCBI Taxonomy" id="1843537"/>
    <lineage>
        <taxon>Eukaryota</taxon>
        <taxon>Metazoa</taxon>
        <taxon>Ecdysozoa</taxon>
        <taxon>Arthropoda</taxon>
        <taxon>Crustacea</taxon>
        <taxon>Multicrustacea</taxon>
        <taxon>Malacostraca</taxon>
        <taxon>Eumalacostraca</taxon>
        <taxon>Eucarida</taxon>
        <taxon>Decapoda</taxon>
        <taxon>Pleocyemata</taxon>
        <taxon>Anomura</taxon>
        <taxon>Galatheoidea</taxon>
        <taxon>Porcellanidae</taxon>
        <taxon>Petrolisthes</taxon>
    </lineage>
</organism>
<dbReference type="SUPFAM" id="SSF55120">
    <property type="entry name" value="Pseudouridine synthase"/>
    <property type="match status" value="2"/>
</dbReference>
<dbReference type="InterPro" id="IPR011760">
    <property type="entry name" value="PsdUridine_synth_TruD_insert"/>
</dbReference>
<feature type="compositionally biased region" description="Gly residues" evidence="5">
    <location>
        <begin position="711"/>
        <end position="730"/>
    </location>
</feature>
<dbReference type="EMBL" id="JAWZYT010002577">
    <property type="protein sequence ID" value="KAK4303476.1"/>
    <property type="molecule type" value="Genomic_DNA"/>
</dbReference>
<dbReference type="InterPro" id="IPR020103">
    <property type="entry name" value="PsdUridine_synth_cat_dom_sf"/>
</dbReference>
<feature type="region of interest" description="Disordered" evidence="5">
    <location>
        <begin position="197"/>
        <end position="370"/>
    </location>
</feature>
<reference evidence="8" key="1">
    <citation type="submission" date="2023-11" db="EMBL/GenBank/DDBJ databases">
        <title>Genome assemblies of two species of porcelain crab, Petrolisthes cinctipes and Petrolisthes manimaculis (Anomura: Porcellanidae).</title>
        <authorList>
            <person name="Angst P."/>
        </authorList>
    </citation>
    <scope>NUCLEOTIDE SEQUENCE</scope>
    <source>
        <strain evidence="8">PB745_02</strain>
        <tissue evidence="8">Gill</tissue>
    </source>
</reference>
<dbReference type="GO" id="GO:0003723">
    <property type="term" value="F:RNA binding"/>
    <property type="evidence" value="ECO:0007669"/>
    <property type="project" value="InterPro"/>
</dbReference>
<feature type="region of interest" description="Disordered" evidence="5">
    <location>
        <begin position="811"/>
        <end position="855"/>
    </location>
</feature>
<feature type="region of interest" description="Disordered" evidence="5">
    <location>
        <begin position="1004"/>
        <end position="1057"/>
    </location>
</feature>
<accession>A0AAE1P9Y2</accession>
<evidence type="ECO:0000313" key="8">
    <source>
        <dbReference type="EMBL" id="KAK4303476.1"/>
    </source>
</evidence>
<feature type="region of interest" description="Disordered" evidence="5">
    <location>
        <begin position="1"/>
        <end position="111"/>
    </location>
</feature>
<feature type="compositionally biased region" description="Acidic residues" evidence="5">
    <location>
        <begin position="61"/>
        <end position="75"/>
    </location>
</feature>
<feature type="compositionally biased region" description="Polar residues" evidence="5">
    <location>
        <begin position="1152"/>
        <end position="1166"/>
    </location>
</feature>
<dbReference type="InterPro" id="IPR001656">
    <property type="entry name" value="PsdUridine_synth_TruD"/>
</dbReference>
<gene>
    <name evidence="8" type="ORF">Pmani_024514</name>
</gene>
<feature type="compositionally biased region" description="Low complexity" evidence="5">
    <location>
        <begin position="1300"/>
        <end position="1310"/>
    </location>
</feature>
<proteinExistence type="inferred from homology"/>
<feature type="compositionally biased region" description="Acidic residues" evidence="5">
    <location>
        <begin position="819"/>
        <end position="834"/>
    </location>
</feature>
<dbReference type="PANTHER" id="PTHR13326:SF31">
    <property type="entry name" value="PSEUDOURIDYLATE SYNTHASE 7 HOMOLOG"/>
    <property type="match status" value="1"/>
</dbReference>
<keyword evidence="6" id="KW-1133">Transmembrane helix</keyword>
<feature type="compositionally biased region" description="Polar residues" evidence="5">
    <location>
        <begin position="1004"/>
        <end position="1019"/>
    </location>
</feature>
<evidence type="ECO:0000256" key="5">
    <source>
        <dbReference type="SAM" id="MobiDB-lite"/>
    </source>
</evidence>
<feature type="region of interest" description="Disordered" evidence="5">
    <location>
        <begin position="1141"/>
        <end position="1168"/>
    </location>
</feature>
<dbReference type="PROSITE" id="PS50984">
    <property type="entry name" value="TRUD"/>
    <property type="match status" value="1"/>
</dbReference>
<comment type="caution">
    <text evidence="8">The sequence shown here is derived from an EMBL/GenBank/DDBJ whole genome shotgun (WGS) entry which is preliminary data.</text>
</comment>
<evidence type="ECO:0000256" key="3">
    <source>
        <dbReference type="ARBA" id="ARBA00023235"/>
    </source>
</evidence>
<feature type="compositionally biased region" description="Basic and acidic residues" evidence="5">
    <location>
        <begin position="273"/>
        <end position="309"/>
    </location>
</feature>
<feature type="compositionally biased region" description="Basic and acidic residues" evidence="5">
    <location>
        <begin position="350"/>
        <end position="370"/>
    </location>
</feature>
<protein>
    <recommendedName>
        <fullName evidence="7">TRUD domain-containing protein</fullName>
    </recommendedName>
</protein>
<dbReference type="GO" id="GO:0001522">
    <property type="term" value="P:pseudouridine synthesis"/>
    <property type="evidence" value="ECO:0007669"/>
    <property type="project" value="InterPro"/>
</dbReference>
<feature type="domain" description="TRUD" evidence="7">
    <location>
        <begin position="545"/>
        <end position="932"/>
    </location>
</feature>
<feature type="compositionally biased region" description="Low complexity" evidence="5">
    <location>
        <begin position="97"/>
        <end position="109"/>
    </location>
</feature>
<dbReference type="GO" id="GO:0008033">
    <property type="term" value="P:tRNA processing"/>
    <property type="evidence" value="ECO:0007669"/>
    <property type="project" value="UniProtKB-KW"/>
</dbReference>
<feature type="compositionally biased region" description="Gly residues" evidence="5">
    <location>
        <begin position="1030"/>
        <end position="1057"/>
    </location>
</feature>
<comment type="catalytic activity">
    <reaction evidence="4">
        <text>a uridine in tRNA = a pseudouridine in tRNA</text>
        <dbReference type="Rhea" id="RHEA:54572"/>
        <dbReference type="Rhea" id="RHEA-COMP:13339"/>
        <dbReference type="Rhea" id="RHEA-COMP:13934"/>
        <dbReference type="ChEBI" id="CHEBI:65314"/>
        <dbReference type="ChEBI" id="CHEBI:65315"/>
    </reaction>
</comment>